<dbReference type="AlphaFoldDB" id="A0A3B0UP62"/>
<dbReference type="Gene3D" id="3.30.160.670">
    <property type="match status" value="1"/>
</dbReference>
<organism evidence="2">
    <name type="scientific">hydrothermal vent metagenome</name>
    <dbReference type="NCBI Taxonomy" id="652676"/>
    <lineage>
        <taxon>unclassified sequences</taxon>
        <taxon>metagenomes</taxon>
        <taxon>ecological metagenomes</taxon>
    </lineage>
</organism>
<evidence type="ECO:0000259" key="1">
    <source>
        <dbReference type="Pfam" id="PF13590"/>
    </source>
</evidence>
<reference evidence="2" key="1">
    <citation type="submission" date="2018-06" db="EMBL/GenBank/DDBJ databases">
        <authorList>
            <person name="Zhirakovskaya E."/>
        </authorList>
    </citation>
    <scope>NUCLEOTIDE SEQUENCE</scope>
</reference>
<dbReference type="InterPro" id="IPR025411">
    <property type="entry name" value="DUF4136"/>
</dbReference>
<gene>
    <name evidence="2" type="ORF">MNBD_BACTEROID06-435</name>
</gene>
<evidence type="ECO:0000313" key="2">
    <source>
        <dbReference type="EMBL" id="VAW28212.1"/>
    </source>
</evidence>
<dbReference type="EMBL" id="UOES01000365">
    <property type="protein sequence ID" value="VAW28212.1"/>
    <property type="molecule type" value="Genomic_DNA"/>
</dbReference>
<feature type="non-terminal residue" evidence="2">
    <location>
        <position position="138"/>
    </location>
</feature>
<feature type="domain" description="DUF4136" evidence="1">
    <location>
        <begin position="25"/>
        <end position="137"/>
    </location>
</feature>
<proteinExistence type="predicted"/>
<dbReference type="PROSITE" id="PS51257">
    <property type="entry name" value="PROKAR_LIPOPROTEIN"/>
    <property type="match status" value="1"/>
</dbReference>
<sequence length="138" mass="16581">MKNVYLLLFVVLFVSGCYSYREYPVEYDYSYYGKFKKYKSFAFLENNTAITDSTVSYVVIEDIIKSRLQTQGYNYKLEKPNLLVSYKIYYDSLSFRGYDQPDIETWAKSAKEDIEYNPRKYDLRKGTLLIQLYDRKQE</sequence>
<accession>A0A3B0UP62</accession>
<protein>
    <recommendedName>
        <fullName evidence="1">DUF4136 domain-containing protein</fullName>
    </recommendedName>
</protein>
<dbReference type="Pfam" id="PF13590">
    <property type="entry name" value="DUF4136"/>
    <property type="match status" value="1"/>
</dbReference>
<name>A0A3B0UP62_9ZZZZ</name>